<sequence>MHWMSLILWKPAEFSLAALIAVFIVCIISPPCFLLVQTWRQVAKMQKRDFLWEGFQDGNQD</sequence>
<reference evidence="2 3" key="1">
    <citation type="journal article" date="2016" name="Nat. Commun.">
        <title>Thousands of microbial genomes shed light on interconnected biogeochemical processes in an aquifer system.</title>
        <authorList>
            <person name="Anantharaman K."/>
            <person name="Brown C.T."/>
            <person name="Hug L.A."/>
            <person name="Sharon I."/>
            <person name="Castelle C.J."/>
            <person name="Probst A.J."/>
            <person name="Thomas B.C."/>
            <person name="Singh A."/>
            <person name="Wilkins M.J."/>
            <person name="Karaoz U."/>
            <person name="Brodie E.L."/>
            <person name="Williams K.H."/>
            <person name="Hubbard S.S."/>
            <person name="Banfield J.F."/>
        </authorList>
    </citation>
    <scope>NUCLEOTIDE SEQUENCE [LARGE SCALE GENOMIC DNA]</scope>
</reference>
<name>A0A1G2DY59_9BACT</name>
<gene>
    <name evidence="2" type="ORF">A2Z78_01805</name>
</gene>
<keyword evidence="1" id="KW-1133">Transmembrane helix</keyword>
<dbReference type="Proteomes" id="UP000176752">
    <property type="component" value="Unassembled WGS sequence"/>
</dbReference>
<comment type="caution">
    <text evidence="2">The sequence shown here is derived from an EMBL/GenBank/DDBJ whole genome shotgun (WGS) entry which is preliminary data.</text>
</comment>
<accession>A0A1G2DY59</accession>
<keyword evidence="1" id="KW-0472">Membrane</keyword>
<dbReference type="STRING" id="1801660.A2Z78_01805"/>
<evidence type="ECO:0000313" key="3">
    <source>
        <dbReference type="Proteomes" id="UP000176752"/>
    </source>
</evidence>
<keyword evidence="1" id="KW-0812">Transmembrane</keyword>
<organism evidence="2 3">
    <name type="scientific">Candidatus Nealsonbacteria bacterium RBG_13_36_15</name>
    <dbReference type="NCBI Taxonomy" id="1801660"/>
    <lineage>
        <taxon>Bacteria</taxon>
        <taxon>Candidatus Nealsoniibacteriota</taxon>
    </lineage>
</organism>
<evidence type="ECO:0000313" key="2">
    <source>
        <dbReference type="EMBL" id="OGZ17920.1"/>
    </source>
</evidence>
<proteinExistence type="predicted"/>
<feature type="transmembrane region" description="Helical" evidence="1">
    <location>
        <begin position="14"/>
        <end position="36"/>
    </location>
</feature>
<evidence type="ECO:0000256" key="1">
    <source>
        <dbReference type="SAM" id="Phobius"/>
    </source>
</evidence>
<protein>
    <submittedName>
        <fullName evidence="2">Uncharacterized protein</fullName>
    </submittedName>
</protein>
<dbReference type="EMBL" id="MHLV01000009">
    <property type="protein sequence ID" value="OGZ17920.1"/>
    <property type="molecule type" value="Genomic_DNA"/>
</dbReference>
<dbReference type="AlphaFoldDB" id="A0A1G2DY59"/>